<dbReference type="PANTHER" id="PTHR34203">
    <property type="entry name" value="METHYLTRANSFERASE, FKBM FAMILY PROTEIN"/>
    <property type="match status" value="1"/>
</dbReference>
<dbReference type="EMBL" id="JACGXA010000001">
    <property type="protein sequence ID" value="MBA8804629.1"/>
    <property type="molecule type" value="Genomic_DNA"/>
</dbReference>
<protein>
    <submittedName>
        <fullName evidence="3">FkbM family methyltransferase</fullName>
    </submittedName>
</protein>
<dbReference type="InterPro" id="IPR029063">
    <property type="entry name" value="SAM-dependent_MTases_sf"/>
</dbReference>
<evidence type="ECO:0000313" key="3">
    <source>
        <dbReference type="EMBL" id="MBA8804629.1"/>
    </source>
</evidence>
<dbReference type="GO" id="GO:0008168">
    <property type="term" value="F:methyltransferase activity"/>
    <property type="evidence" value="ECO:0007669"/>
    <property type="project" value="UniProtKB-KW"/>
</dbReference>
<sequence length="305" mass="33535">MIRSREAARRTLAPLGLLLPLSWARSRPPGRLRAACLFLLDLRFRYFVRLFDEAETHYGFRVFGGSTADYIQRRLYVFGFWERDLSEWLKDQLRPGDVFLDVGANIGYFSLLASRVVGPTGNVLAFEAIPSVAQQLEVNLHRNNVGNVTVVRSVVSDVPGLVEVFRGPEDNSGASSTVPGAGFSSEGRVEGVRLDDQPIDASRVRGVKIDVEGDELRVLRGSARLLGEMPPGSWVVAEVSPQRLLERGSSSADLMGFMAGLGFSAWAMPNDYTTLGAARGGITQPLRPITEVLDRQQDVLFRKVG</sequence>
<evidence type="ECO:0000259" key="2">
    <source>
        <dbReference type="Pfam" id="PF05050"/>
    </source>
</evidence>
<name>A0A7W3PAM5_9ACTN</name>
<organism evidence="3 4">
    <name type="scientific">Nocardioides ginsengisegetis</name>
    <dbReference type="NCBI Taxonomy" id="661491"/>
    <lineage>
        <taxon>Bacteria</taxon>
        <taxon>Bacillati</taxon>
        <taxon>Actinomycetota</taxon>
        <taxon>Actinomycetes</taxon>
        <taxon>Propionibacteriales</taxon>
        <taxon>Nocardioidaceae</taxon>
        <taxon>Nocardioides</taxon>
    </lineage>
</organism>
<dbReference type="NCBIfam" id="TIGR01444">
    <property type="entry name" value="fkbM_fam"/>
    <property type="match status" value="1"/>
</dbReference>
<keyword evidence="3" id="KW-0808">Transferase</keyword>
<dbReference type="Proteomes" id="UP000580910">
    <property type="component" value="Unassembled WGS sequence"/>
</dbReference>
<comment type="caution">
    <text evidence="3">The sequence shown here is derived from an EMBL/GenBank/DDBJ whole genome shotgun (WGS) entry which is preliminary data.</text>
</comment>
<keyword evidence="4" id="KW-1185">Reference proteome</keyword>
<reference evidence="3 4" key="1">
    <citation type="submission" date="2020-07" db="EMBL/GenBank/DDBJ databases">
        <title>Sequencing the genomes of 1000 actinobacteria strains.</title>
        <authorList>
            <person name="Klenk H.-P."/>
        </authorList>
    </citation>
    <scope>NUCLEOTIDE SEQUENCE [LARGE SCALE GENOMIC DNA]</scope>
    <source>
        <strain evidence="3 4">DSM 21349</strain>
    </source>
</reference>
<dbReference type="InterPro" id="IPR006342">
    <property type="entry name" value="FkbM_mtfrase"/>
</dbReference>
<feature type="domain" description="Methyltransferase FkbM" evidence="2">
    <location>
        <begin position="101"/>
        <end position="263"/>
    </location>
</feature>
<dbReference type="RefSeq" id="WP_182540285.1">
    <property type="nucleotide sequence ID" value="NZ_JACGXA010000001.1"/>
</dbReference>
<dbReference type="SUPFAM" id="SSF53335">
    <property type="entry name" value="S-adenosyl-L-methionine-dependent methyltransferases"/>
    <property type="match status" value="1"/>
</dbReference>
<proteinExistence type="predicted"/>
<gene>
    <name evidence="3" type="ORF">FB382_002920</name>
</gene>
<dbReference type="PANTHER" id="PTHR34203:SF15">
    <property type="entry name" value="SLL1173 PROTEIN"/>
    <property type="match status" value="1"/>
</dbReference>
<evidence type="ECO:0000313" key="4">
    <source>
        <dbReference type="Proteomes" id="UP000580910"/>
    </source>
</evidence>
<dbReference type="Pfam" id="PF05050">
    <property type="entry name" value="Methyltransf_21"/>
    <property type="match status" value="1"/>
</dbReference>
<dbReference type="GO" id="GO:0032259">
    <property type="term" value="P:methylation"/>
    <property type="evidence" value="ECO:0007669"/>
    <property type="project" value="UniProtKB-KW"/>
</dbReference>
<feature type="region of interest" description="Disordered" evidence="1">
    <location>
        <begin position="169"/>
        <end position="189"/>
    </location>
</feature>
<evidence type="ECO:0000256" key="1">
    <source>
        <dbReference type="SAM" id="MobiDB-lite"/>
    </source>
</evidence>
<keyword evidence="3" id="KW-0489">Methyltransferase</keyword>
<dbReference type="Gene3D" id="3.40.50.150">
    <property type="entry name" value="Vaccinia Virus protein VP39"/>
    <property type="match status" value="1"/>
</dbReference>
<dbReference type="AlphaFoldDB" id="A0A7W3PAM5"/>
<dbReference type="InterPro" id="IPR052514">
    <property type="entry name" value="SAM-dependent_MTase"/>
</dbReference>
<accession>A0A7W3PAM5</accession>